<feature type="region of interest" description="Disordered" evidence="5">
    <location>
        <begin position="310"/>
        <end position="346"/>
    </location>
</feature>
<evidence type="ECO:0000256" key="7">
    <source>
        <dbReference type="SAM" id="SignalP"/>
    </source>
</evidence>
<dbReference type="EMBL" id="JAIZAY010000009">
    <property type="protein sequence ID" value="KAJ8036232.1"/>
    <property type="molecule type" value="Genomic_DNA"/>
</dbReference>
<dbReference type="PROSITE" id="PS50026">
    <property type="entry name" value="EGF_3"/>
    <property type="match status" value="1"/>
</dbReference>
<sequence length="470" mass="53069">MYPSCVIFAFLLHFSNSDSTSKGVRLVGGKNQMEGRVEIYFNGQWGTICDNHRDWSVQGDKEATVLCRQLDLGLFGLTESGEMFGEGTGNIWNGKLSCNGSEKSIQDCYTPINDGGEWIPCDHSEDFGVVCTSEMRLNGKNGSREGHLEVYFQRTGEWKFITDTSLLDQEVVTVVCREVGLGMEGTLVSVNGSSDDVGSGMEVELDEESLQGFIFNTHRDLPVISCSGVINKCFTENPCSPNGACIHDLENNTLSCFCHSGFTGPRCEEAVSRGMNINPTVLKVMIPLVFLFVALVLVCVVVHHRKRKRYGMEKKRKRGEEEKREKRKERERKGGKGKTENEKKKEKENGPVCYRVFRFLALHLIGPFKLKARRQIDYACGGLNYTAVSTAVGVFGRVTESILNSKEEREFNGFRTVIGPRQQHSCYDYDRRKEGIRLVIRKMTQVTKVFNLELLLLKREPRRCMTIIQN</sequence>
<accession>A0A9Q1C0Q2</accession>
<dbReference type="PROSITE" id="PS50287">
    <property type="entry name" value="SRCR_2"/>
    <property type="match status" value="2"/>
</dbReference>
<organism evidence="10 11">
    <name type="scientific">Holothuria leucospilota</name>
    <name type="common">Black long sea cucumber</name>
    <name type="synonym">Mertensiothuria leucospilota</name>
    <dbReference type="NCBI Taxonomy" id="206669"/>
    <lineage>
        <taxon>Eukaryota</taxon>
        <taxon>Metazoa</taxon>
        <taxon>Echinodermata</taxon>
        <taxon>Eleutherozoa</taxon>
        <taxon>Echinozoa</taxon>
        <taxon>Holothuroidea</taxon>
        <taxon>Aspidochirotacea</taxon>
        <taxon>Aspidochirotida</taxon>
        <taxon>Holothuriidae</taxon>
        <taxon>Holothuria</taxon>
    </lineage>
</organism>
<proteinExistence type="predicted"/>
<keyword evidence="6" id="KW-0472">Membrane</keyword>
<gene>
    <name evidence="10" type="ORF">HOLleu_20147</name>
</gene>
<dbReference type="CDD" id="cd00054">
    <property type="entry name" value="EGF_CA"/>
    <property type="match status" value="1"/>
</dbReference>
<feature type="domain" description="SRCR" evidence="9">
    <location>
        <begin position="24"/>
        <end position="132"/>
    </location>
</feature>
<dbReference type="PROSITE" id="PS01186">
    <property type="entry name" value="EGF_2"/>
    <property type="match status" value="1"/>
</dbReference>
<feature type="disulfide bond" evidence="4">
    <location>
        <begin position="98"/>
        <end position="108"/>
    </location>
</feature>
<feature type="disulfide bond" evidence="3">
    <location>
        <begin position="239"/>
        <end position="256"/>
    </location>
</feature>
<name>A0A9Q1C0Q2_HOLLE</name>
<feature type="domain" description="EGF-like" evidence="8">
    <location>
        <begin position="229"/>
        <end position="268"/>
    </location>
</feature>
<evidence type="ECO:0000313" key="10">
    <source>
        <dbReference type="EMBL" id="KAJ8036232.1"/>
    </source>
</evidence>
<comment type="caution">
    <text evidence="4">Lacks conserved residue(s) required for the propagation of feature annotation.</text>
</comment>
<dbReference type="OrthoDB" id="536948at2759"/>
<dbReference type="InterPro" id="IPR036772">
    <property type="entry name" value="SRCR-like_dom_sf"/>
</dbReference>
<dbReference type="InterPro" id="IPR001190">
    <property type="entry name" value="SRCR"/>
</dbReference>
<dbReference type="PANTHER" id="PTHR48071:SF18">
    <property type="entry name" value="DELETED IN MALIGNANT BRAIN TUMORS 1 PROTEIN-RELATED"/>
    <property type="match status" value="1"/>
</dbReference>
<evidence type="ECO:0000256" key="4">
    <source>
        <dbReference type="PROSITE-ProRule" id="PRU00196"/>
    </source>
</evidence>
<feature type="signal peptide" evidence="7">
    <location>
        <begin position="1"/>
        <end position="17"/>
    </location>
</feature>
<dbReference type="SMART" id="SM00202">
    <property type="entry name" value="SR"/>
    <property type="match status" value="2"/>
</dbReference>
<evidence type="ECO:0000259" key="8">
    <source>
        <dbReference type="PROSITE" id="PS50026"/>
    </source>
</evidence>
<dbReference type="PRINTS" id="PR00258">
    <property type="entry name" value="SPERACTRCPTR"/>
</dbReference>
<feature type="domain" description="SRCR" evidence="9">
    <location>
        <begin position="135"/>
        <end position="268"/>
    </location>
</feature>
<feature type="transmembrane region" description="Helical" evidence="6">
    <location>
        <begin position="284"/>
        <end position="302"/>
    </location>
</feature>
<feature type="compositionally biased region" description="Basic and acidic residues" evidence="5">
    <location>
        <begin position="331"/>
        <end position="346"/>
    </location>
</feature>
<keyword evidence="3" id="KW-0245">EGF-like domain</keyword>
<dbReference type="AlphaFoldDB" id="A0A9Q1C0Q2"/>
<keyword evidence="2 4" id="KW-1015">Disulfide bond</keyword>
<dbReference type="PANTHER" id="PTHR48071">
    <property type="entry name" value="SRCR DOMAIN-CONTAINING PROTEIN"/>
    <property type="match status" value="1"/>
</dbReference>
<reference evidence="10" key="1">
    <citation type="submission" date="2021-10" db="EMBL/GenBank/DDBJ databases">
        <title>Tropical sea cucumber genome reveals ecological adaptation and Cuvierian tubules defense mechanism.</title>
        <authorList>
            <person name="Chen T."/>
        </authorList>
    </citation>
    <scope>NUCLEOTIDE SEQUENCE</scope>
    <source>
        <strain evidence="10">Nanhai2018</strain>
        <tissue evidence="10">Muscle</tissue>
    </source>
</reference>
<keyword evidence="6" id="KW-1133">Transmembrane helix</keyword>
<evidence type="ECO:0000313" key="11">
    <source>
        <dbReference type="Proteomes" id="UP001152320"/>
    </source>
</evidence>
<evidence type="ECO:0000256" key="5">
    <source>
        <dbReference type="SAM" id="MobiDB-lite"/>
    </source>
</evidence>
<dbReference type="Proteomes" id="UP001152320">
    <property type="component" value="Chromosome 9"/>
</dbReference>
<dbReference type="Pfam" id="PF00530">
    <property type="entry name" value="SRCR"/>
    <property type="match status" value="1"/>
</dbReference>
<comment type="caution">
    <text evidence="10">The sequence shown here is derived from an EMBL/GenBank/DDBJ whole genome shotgun (WGS) entry which is preliminary data.</text>
</comment>
<evidence type="ECO:0000256" key="3">
    <source>
        <dbReference type="PROSITE-ProRule" id="PRU00076"/>
    </source>
</evidence>
<dbReference type="PROSITE" id="PS00022">
    <property type="entry name" value="EGF_1"/>
    <property type="match status" value="1"/>
</dbReference>
<dbReference type="InterPro" id="IPR000742">
    <property type="entry name" value="EGF"/>
</dbReference>
<dbReference type="GO" id="GO:0016020">
    <property type="term" value="C:membrane"/>
    <property type="evidence" value="ECO:0007669"/>
    <property type="project" value="InterPro"/>
</dbReference>
<dbReference type="FunFam" id="3.10.250.10:FF:000001">
    <property type="entry name" value="Lysyl oxidase 4 isoform X1"/>
    <property type="match status" value="1"/>
</dbReference>
<feature type="disulfide bond" evidence="3">
    <location>
        <begin position="258"/>
        <end position="267"/>
    </location>
</feature>
<keyword evidence="11" id="KW-1185">Reference proteome</keyword>
<evidence type="ECO:0000256" key="6">
    <source>
        <dbReference type="SAM" id="Phobius"/>
    </source>
</evidence>
<feature type="compositionally biased region" description="Basic and acidic residues" evidence="5">
    <location>
        <begin position="310"/>
        <end position="324"/>
    </location>
</feature>
<dbReference type="SUPFAM" id="SSF57196">
    <property type="entry name" value="EGF/Laminin"/>
    <property type="match status" value="1"/>
</dbReference>
<dbReference type="Gene3D" id="2.10.25.10">
    <property type="entry name" value="Laminin"/>
    <property type="match status" value="1"/>
</dbReference>
<evidence type="ECO:0000256" key="2">
    <source>
        <dbReference type="ARBA" id="ARBA00023157"/>
    </source>
</evidence>
<dbReference type="Gene3D" id="3.10.250.10">
    <property type="entry name" value="SRCR-like domain"/>
    <property type="match status" value="2"/>
</dbReference>
<dbReference type="SMART" id="SM00181">
    <property type="entry name" value="EGF"/>
    <property type="match status" value="1"/>
</dbReference>
<keyword evidence="1 7" id="KW-0732">Signal</keyword>
<evidence type="ECO:0000256" key="1">
    <source>
        <dbReference type="ARBA" id="ARBA00022729"/>
    </source>
</evidence>
<feature type="chain" id="PRO_5040278095" evidence="7">
    <location>
        <begin position="18"/>
        <end position="470"/>
    </location>
</feature>
<keyword evidence="6" id="KW-0812">Transmembrane</keyword>
<protein>
    <submittedName>
        <fullName evidence="10">Neurotrypsin</fullName>
    </submittedName>
</protein>
<dbReference type="SUPFAM" id="SSF56487">
    <property type="entry name" value="SRCR-like"/>
    <property type="match status" value="2"/>
</dbReference>
<evidence type="ECO:0000259" key="9">
    <source>
        <dbReference type="PROSITE" id="PS50287"/>
    </source>
</evidence>